<dbReference type="OrthoDB" id="676979at2759"/>
<organism evidence="1 2">
    <name type="scientific">Acanthoscelides obtectus</name>
    <name type="common">Bean weevil</name>
    <name type="synonym">Bruchus obtectus</name>
    <dbReference type="NCBI Taxonomy" id="200917"/>
    <lineage>
        <taxon>Eukaryota</taxon>
        <taxon>Metazoa</taxon>
        <taxon>Ecdysozoa</taxon>
        <taxon>Arthropoda</taxon>
        <taxon>Hexapoda</taxon>
        <taxon>Insecta</taxon>
        <taxon>Pterygota</taxon>
        <taxon>Neoptera</taxon>
        <taxon>Endopterygota</taxon>
        <taxon>Coleoptera</taxon>
        <taxon>Polyphaga</taxon>
        <taxon>Cucujiformia</taxon>
        <taxon>Chrysomeloidea</taxon>
        <taxon>Chrysomelidae</taxon>
        <taxon>Bruchinae</taxon>
        <taxon>Bruchini</taxon>
        <taxon>Acanthoscelides</taxon>
    </lineage>
</organism>
<reference evidence="1" key="1">
    <citation type="submission" date="2022-03" db="EMBL/GenBank/DDBJ databases">
        <authorList>
            <person name="Sayadi A."/>
        </authorList>
    </citation>
    <scope>NUCLEOTIDE SEQUENCE</scope>
</reference>
<dbReference type="AlphaFoldDB" id="A0A9P0JK82"/>
<dbReference type="EMBL" id="CAKOFQ010006652">
    <property type="protein sequence ID" value="CAH1953835.1"/>
    <property type="molecule type" value="Genomic_DNA"/>
</dbReference>
<comment type="caution">
    <text evidence="1">The sequence shown here is derived from an EMBL/GenBank/DDBJ whole genome shotgun (WGS) entry which is preliminary data.</text>
</comment>
<dbReference type="Proteomes" id="UP001152888">
    <property type="component" value="Unassembled WGS sequence"/>
</dbReference>
<protein>
    <submittedName>
        <fullName evidence="1">Uncharacterized protein</fullName>
    </submittedName>
</protein>
<evidence type="ECO:0000313" key="2">
    <source>
        <dbReference type="Proteomes" id="UP001152888"/>
    </source>
</evidence>
<proteinExistence type="predicted"/>
<gene>
    <name evidence="1" type="ORF">ACAOBT_LOCUS245</name>
</gene>
<evidence type="ECO:0000313" key="1">
    <source>
        <dbReference type="EMBL" id="CAH1953835.1"/>
    </source>
</evidence>
<sequence length="76" mass="8400">MSDNSTNFPPQTYSSSFCLNALAEDEKSALNAAKCSNQKVEDGAENAPIFDCFISTVSFFGEAIIYYKFLINNELN</sequence>
<accession>A0A9P0JK82</accession>
<name>A0A9P0JK82_ACAOB</name>
<keyword evidence="2" id="KW-1185">Reference proteome</keyword>